<evidence type="ECO:0008006" key="10">
    <source>
        <dbReference type="Google" id="ProtNLM"/>
    </source>
</evidence>
<name>A0A0P6XNI5_9CHLR</name>
<dbReference type="Gene3D" id="3.30.450.20">
    <property type="entry name" value="PAS domain"/>
    <property type="match status" value="1"/>
</dbReference>
<dbReference type="SMART" id="SM00283">
    <property type="entry name" value="MA"/>
    <property type="match status" value="1"/>
</dbReference>
<dbReference type="InterPro" id="IPR033462">
    <property type="entry name" value="Cache_3-Cache_2"/>
</dbReference>
<dbReference type="Pfam" id="PF00015">
    <property type="entry name" value="MCPsignal"/>
    <property type="match status" value="1"/>
</dbReference>
<dbReference type="CDD" id="cd06225">
    <property type="entry name" value="HAMP"/>
    <property type="match status" value="2"/>
</dbReference>
<proteinExistence type="inferred from homology"/>
<feature type="transmembrane region" description="Helical" evidence="5">
    <location>
        <begin position="362"/>
        <end position="381"/>
    </location>
</feature>
<dbReference type="AlphaFoldDB" id="A0A0P6XNI5"/>
<evidence type="ECO:0000313" key="8">
    <source>
        <dbReference type="EMBL" id="KPL70540.1"/>
    </source>
</evidence>
<sequence>MRLGIKAKLLLLGTDSVVITVIVMIVIGIWQTRLSSSKSIEQVNSLISSEMQTISLDVNNLLTSQDESIQLQVASGMNVLQKLINDEGDLKEGNTLVDWDAQNQLTKESIRVQIPGLNLGANALGKTSDAAIPVPAVDELYTLTGARATLFQPMPDGAGLLRVATNVKTVNGTRAIGTYIPAKNADGSPNTVYSVVMGGEDYTGVAFVVDAWYVTKYHPIVDDSGKTIAVLFVGVKEESVASLRKAIQNTKVGQTGYVSVVGGKGDQKGKYIISKDGANDGKSLLSDSSTGNDTVYQELVEKAVTLKTGETMVYNTLSEIDGSKKILQVSYYAPWDWVIIVNGYLSDYQTFFDRLEKNQSDMIGMFALFGVLLMIIGFLIVNPLATSLSKPIITLTEVSKKLAKGDIEQDISSNRKDEIGDLIRAFKSTLEYMQEMAKTAGHIASGDLSVKVNTRGDNDSLGLAFNKMIANLKDTISSLQHNAVALDEASNQLTQGADQVNEATSQIASTIQEISKGSTQQAESVNKSALMMEKLENSVRQVEKGSIDQAKAVEQASLKSSEIISVMQEVTQNVNFVQDQASQAFKSASDGYQNVQGTLNGMHLIQEKVKLSAGRVDEMGIRSMEIGKIVETIDDIASQTNLLALNAAIEAARAGESGKGFAVVADEVRKLAERSSQSTREIGDLVKHIQSTVKDAIAAMQESSSEVDSGVIQAEKSGESLKDILKMVESVNDSAGQAARAANEIGLSINDLVSSINHVAIIVGMNKKEVDAMTENTESTHDAIENIASISQENSAAVEEVSASTEEVSAQMAEFRNSVIGLSAMAKDLATIAAKFSIE</sequence>
<evidence type="ECO:0000256" key="2">
    <source>
        <dbReference type="ARBA" id="ARBA00029447"/>
    </source>
</evidence>
<evidence type="ECO:0000256" key="5">
    <source>
        <dbReference type="SAM" id="Phobius"/>
    </source>
</evidence>
<dbReference type="SUPFAM" id="SSF158472">
    <property type="entry name" value="HAMP domain-like"/>
    <property type="match status" value="1"/>
</dbReference>
<dbReference type="Gene3D" id="6.10.340.10">
    <property type="match status" value="1"/>
</dbReference>
<keyword evidence="4" id="KW-0175">Coiled coil</keyword>
<dbReference type="PROSITE" id="PS50111">
    <property type="entry name" value="CHEMOTAXIS_TRANSDUC_2"/>
    <property type="match status" value="1"/>
</dbReference>
<keyword evidence="1 3" id="KW-0807">Transducer</keyword>
<evidence type="ECO:0000256" key="3">
    <source>
        <dbReference type="PROSITE-ProRule" id="PRU00284"/>
    </source>
</evidence>
<evidence type="ECO:0000256" key="1">
    <source>
        <dbReference type="ARBA" id="ARBA00023224"/>
    </source>
</evidence>
<feature type="coiled-coil region" evidence="4">
    <location>
        <begin position="469"/>
        <end position="506"/>
    </location>
</feature>
<feature type="domain" description="HAMP" evidence="7">
    <location>
        <begin position="439"/>
        <end position="477"/>
    </location>
</feature>
<dbReference type="InterPro" id="IPR029151">
    <property type="entry name" value="Sensor-like_sf"/>
</dbReference>
<dbReference type="OrthoDB" id="153078at2"/>
<dbReference type="GO" id="GO:0007165">
    <property type="term" value="P:signal transduction"/>
    <property type="evidence" value="ECO:0007669"/>
    <property type="project" value="UniProtKB-KW"/>
</dbReference>
<dbReference type="RefSeq" id="WP_062422438.1">
    <property type="nucleotide sequence ID" value="NZ_BBYA01000010.1"/>
</dbReference>
<dbReference type="Gene3D" id="1.10.287.950">
    <property type="entry name" value="Methyl-accepting chemotaxis protein"/>
    <property type="match status" value="3"/>
</dbReference>
<evidence type="ECO:0000259" key="7">
    <source>
        <dbReference type="PROSITE" id="PS50885"/>
    </source>
</evidence>
<keyword evidence="5" id="KW-1133">Transmembrane helix</keyword>
<dbReference type="Proteomes" id="UP000050430">
    <property type="component" value="Unassembled WGS sequence"/>
</dbReference>
<dbReference type="EMBL" id="LGCK01000014">
    <property type="protein sequence ID" value="KPL70540.1"/>
    <property type="molecule type" value="Genomic_DNA"/>
</dbReference>
<dbReference type="GO" id="GO:0016020">
    <property type="term" value="C:membrane"/>
    <property type="evidence" value="ECO:0007669"/>
    <property type="project" value="InterPro"/>
</dbReference>
<keyword evidence="5" id="KW-0472">Membrane</keyword>
<comment type="similarity">
    <text evidence="2">Belongs to the methyl-accepting chemotaxis (MCP) protein family.</text>
</comment>
<feature type="domain" description="HAMP" evidence="7">
    <location>
        <begin position="386"/>
        <end position="438"/>
    </location>
</feature>
<dbReference type="Pfam" id="PF00672">
    <property type="entry name" value="HAMP"/>
    <property type="match status" value="1"/>
</dbReference>
<dbReference type="PATRIC" id="fig|229920.5.peg.491"/>
<feature type="domain" description="Methyl-accepting transducer" evidence="6">
    <location>
        <begin position="496"/>
        <end position="809"/>
    </location>
</feature>
<feature type="transmembrane region" description="Helical" evidence="5">
    <location>
        <begin position="9"/>
        <end position="30"/>
    </location>
</feature>
<keyword evidence="9" id="KW-1185">Reference proteome</keyword>
<dbReference type="CDD" id="cd11386">
    <property type="entry name" value="MCP_signal"/>
    <property type="match status" value="1"/>
</dbReference>
<dbReference type="PANTHER" id="PTHR32089:SF112">
    <property type="entry name" value="LYSOZYME-LIKE PROTEIN-RELATED"/>
    <property type="match status" value="1"/>
</dbReference>
<protein>
    <recommendedName>
        <fullName evidence="10">Chemotaxis protein</fullName>
    </recommendedName>
</protein>
<reference evidence="8 9" key="1">
    <citation type="submission" date="2015-07" db="EMBL/GenBank/DDBJ databases">
        <title>Genome sequence of Leptolinea tardivitalis DSM 16556.</title>
        <authorList>
            <person name="Hemp J."/>
            <person name="Ward L.M."/>
            <person name="Pace L.A."/>
            <person name="Fischer W.W."/>
        </authorList>
    </citation>
    <scope>NUCLEOTIDE SEQUENCE [LARGE SCALE GENOMIC DNA]</scope>
    <source>
        <strain evidence="8 9">YMTK-2</strain>
    </source>
</reference>
<comment type="caution">
    <text evidence="8">The sequence shown here is derived from an EMBL/GenBank/DDBJ whole genome shotgun (WGS) entry which is preliminary data.</text>
</comment>
<keyword evidence="5" id="KW-0812">Transmembrane</keyword>
<dbReference type="Pfam" id="PF17201">
    <property type="entry name" value="Cache_3-Cache_2"/>
    <property type="match status" value="1"/>
</dbReference>
<evidence type="ECO:0000259" key="6">
    <source>
        <dbReference type="PROSITE" id="PS50111"/>
    </source>
</evidence>
<evidence type="ECO:0000313" key="9">
    <source>
        <dbReference type="Proteomes" id="UP000050430"/>
    </source>
</evidence>
<dbReference type="PROSITE" id="PS50885">
    <property type="entry name" value="HAMP"/>
    <property type="match status" value="2"/>
</dbReference>
<dbReference type="InterPro" id="IPR004089">
    <property type="entry name" value="MCPsignal_dom"/>
</dbReference>
<dbReference type="InterPro" id="IPR003660">
    <property type="entry name" value="HAMP_dom"/>
</dbReference>
<organism evidence="8 9">
    <name type="scientific">Leptolinea tardivitalis</name>
    <dbReference type="NCBI Taxonomy" id="229920"/>
    <lineage>
        <taxon>Bacteria</taxon>
        <taxon>Bacillati</taxon>
        <taxon>Chloroflexota</taxon>
        <taxon>Anaerolineae</taxon>
        <taxon>Anaerolineales</taxon>
        <taxon>Anaerolineaceae</taxon>
        <taxon>Leptolinea</taxon>
    </lineage>
</organism>
<evidence type="ECO:0000256" key="4">
    <source>
        <dbReference type="SAM" id="Coils"/>
    </source>
</evidence>
<dbReference type="PANTHER" id="PTHR32089">
    <property type="entry name" value="METHYL-ACCEPTING CHEMOTAXIS PROTEIN MCPB"/>
    <property type="match status" value="1"/>
</dbReference>
<accession>A0A0P6XNI5</accession>
<dbReference type="SUPFAM" id="SSF103190">
    <property type="entry name" value="Sensory domain-like"/>
    <property type="match status" value="1"/>
</dbReference>
<dbReference type="SUPFAM" id="SSF58104">
    <property type="entry name" value="Methyl-accepting chemotaxis protein (MCP) signaling domain"/>
    <property type="match status" value="2"/>
</dbReference>
<gene>
    <name evidence="8" type="ORF">ADM99_15575</name>
</gene>
<dbReference type="STRING" id="229920.ADM99_15575"/>
<dbReference type="SMART" id="SM00304">
    <property type="entry name" value="HAMP"/>
    <property type="match status" value="1"/>
</dbReference>